<gene>
    <name evidence="2" type="ORF">GNI_110030</name>
</gene>
<feature type="region of interest" description="Disordered" evidence="1">
    <location>
        <begin position="231"/>
        <end position="260"/>
    </location>
</feature>
<dbReference type="GeneID" id="22913889"/>
<dbReference type="Proteomes" id="UP000019763">
    <property type="component" value="Unassembled WGS sequence"/>
</dbReference>
<accession>A0A023B3Y8</accession>
<evidence type="ECO:0000256" key="1">
    <source>
        <dbReference type="SAM" id="MobiDB-lite"/>
    </source>
</evidence>
<feature type="compositionally biased region" description="Low complexity" evidence="1">
    <location>
        <begin position="236"/>
        <end position="257"/>
    </location>
</feature>
<feature type="compositionally biased region" description="Basic and acidic residues" evidence="1">
    <location>
        <begin position="309"/>
        <end position="330"/>
    </location>
</feature>
<evidence type="ECO:0000313" key="3">
    <source>
        <dbReference type="Proteomes" id="UP000019763"/>
    </source>
</evidence>
<reference evidence="2" key="1">
    <citation type="submission" date="2013-12" db="EMBL/GenBank/DDBJ databases">
        <authorList>
            <person name="Omoto C.K."/>
            <person name="Sibley D."/>
            <person name="Venepally P."/>
            <person name="Hadjithomas M."/>
            <person name="Karamycheva S."/>
            <person name="Brunk B."/>
            <person name="Roos D."/>
            <person name="Caler E."/>
            <person name="Lorenzi H."/>
        </authorList>
    </citation>
    <scope>NUCLEOTIDE SEQUENCE</scope>
</reference>
<dbReference type="RefSeq" id="XP_011131469.1">
    <property type="nucleotide sequence ID" value="XM_011133167.1"/>
</dbReference>
<dbReference type="AlphaFoldDB" id="A0A023B3Y8"/>
<comment type="caution">
    <text evidence="2">The sequence shown here is derived from an EMBL/GenBank/DDBJ whole genome shotgun (WGS) entry which is preliminary data.</text>
</comment>
<organism evidence="2 3">
    <name type="scientific">Gregarina niphandrodes</name>
    <name type="common">Septate eugregarine</name>
    <dbReference type="NCBI Taxonomy" id="110365"/>
    <lineage>
        <taxon>Eukaryota</taxon>
        <taxon>Sar</taxon>
        <taxon>Alveolata</taxon>
        <taxon>Apicomplexa</taxon>
        <taxon>Conoidasida</taxon>
        <taxon>Gregarinasina</taxon>
        <taxon>Eugregarinorida</taxon>
        <taxon>Gregarinidae</taxon>
        <taxon>Gregarina</taxon>
    </lineage>
</organism>
<evidence type="ECO:0000313" key="2">
    <source>
        <dbReference type="EMBL" id="EZG55668.1"/>
    </source>
</evidence>
<dbReference type="VEuPathDB" id="CryptoDB:GNI_110030"/>
<proteinExistence type="predicted"/>
<feature type="compositionally biased region" description="Basic and acidic residues" evidence="1">
    <location>
        <begin position="290"/>
        <end position="299"/>
    </location>
</feature>
<sequence length="481" mass="54563">MRGLESKVGVCDEGLIWMAMDTLTCGDGWVSLIEAFDACRDGDELRDADGEEEEDWSGEYGDSDVCREELSDGRLVEYKALRVEEAAVVRRLMASRWSGECKVSRYHTNVMEYHVVAAPTGFESHENRIRAGGVGLTDLEFKPSEDDEDDGLPLWVMGSPVPFTDIETFLRHHPVISPLVALDLCVQILDGIRSVENLGIRFTQSGLKNCVLYLEKLLSWERIPNNSVFSEVDQSEGTADAGTSDAGTAEAGTAEAGEVVELQEADRLRRRNQMSWDRLSHYVRKFEEDREATQQKEIGDQMNSMAAHTLERSSTKEDEKEKQKREERVERIRRHTEKGLIKWMSELALRIPYFPGFRQVGFSWSQGDLVDELRSELPRLDVRKLGTPESDWRFEVKLRNFLAPDAVSSYLNVHLASPPSNADGMILVKQVILAAATPKPDETVKETSCRKDLNHWLSSVKKDQSYLKLFMTLAQLMEVYF</sequence>
<dbReference type="EMBL" id="AFNH02000822">
    <property type="protein sequence ID" value="EZG55668.1"/>
    <property type="molecule type" value="Genomic_DNA"/>
</dbReference>
<feature type="region of interest" description="Disordered" evidence="1">
    <location>
        <begin position="290"/>
        <end position="330"/>
    </location>
</feature>
<protein>
    <submittedName>
        <fullName evidence="2">Uncharacterized protein</fullName>
    </submittedName>
</protein>
<name>A0A023B3Y8_GRENI</name>
<keyword evidence="3" id="KW-1185">Reference proteome</keyword>